<proteinExistence type="predicted"/>
<gene>
    <name evidence="1" type="ORF">GYMLUDRAFT_248081</name>
</gene>
<protein>
    <submittedName>
        <fullName evidence="1">Uncharacterized protein</fullName>
    </submittedName>
</protein>
<evidence type="ECO:0000313" key="2">
    <source>
        <dbReference type="Proteomes" id="UP000053593"/>
    </source>
</evidence>
<keyword evidence="2" id="KW-1185">Reference proteome</keyword>
<organism evidence="1 2">
    <name type="scientific">Collybiopsis luxurians FD-317 M1</name>
    <dbReference type="NCBI Taxonomy" id="944289"/>
    <lineage>
        <taxon>Eukaryota</taxon>
        <taxon>Fungi</taxon>
        <taxon>Dikarya</taxon>
        <taxon>Basidiomycota</taxon>
        <taxon>Agaricomycotina</taxon>
        <taxon>Agaricomycetes</taxon>
        <taxon>Agaricomycetidae</taxon>
        <taxon>Agaricales</taxon>
        <taxon>Marasmiineae</taxon>
        <taxon>Omphalotaceae</taxon>
        <taxon>Collybiopsis</taxon>
        <taxon>Collybiopsis luxurians</taxon>
    </lineage>
</organism>
<accession>A0A0D0AZD0</accession>
<evidence type="ECO:0000313" key="1">
    <source>
        <dbReference type="EMBL" id="KIK56085.1"/>
    </source>
</evidence>
<dbReference type="EMBL" id="KN834800">
    <property type="protein sequence ID" value="KIK56085.1"/>
    <property type="molecule type" value="Genomic_DNA"/>
</dbReference>
<dbReference type="OrthoDB" id="3122067at2759"/>
<reference evidence="1 2" key="1">
    <citation type="submission" date="2014-04" db="EMBL/GenBank/DDBJ databases">
        <title>Evolutionary Origins and Diversification of the Mycorrhizal Mutualists.</title>
        <authorList>
            <consortium name="DOE Joint Genome Institute"/>
            <consortium name="Mycorrhizal Genomics Consortium"/>
            <person name="Kohler A."/>
            <person name="Kuo A."/>
            <person name="Nagy L.G."/>
            <person name="Floudas D."/>
            <person name="Copeland A."/>
            <person name="Barry K.W."/>
            <person name="Cichocki N."/>
            <person name="Veneault-Fourrey C."/>
            <person name="LaButti K."/>
            <person name="Lindquist E.A."/>
            <person name="Lipzen A."/>
            <person name="Lundell T."/>
            <person name="Morin E."/>
            <person name="Murat C."/>
            <person name="Riley R."/>
            <person name="Ohm R."/>
            <person name="Sun H."/>
            <person name="Tunlid A."/>
            <person name="Henrissat B."/>
            <person name="Grigoriev I.V."/>
            <person name="Hibbett D.S."/>
            <person name="Martin F."/>
        </authorList>
    </citation>
    <scope>NUCLEOTIDE SEQUENCE [LARGE SCALE GENOMIC DNA]</scope>
    <source>
        <strain evidence="1 2">FD-317 M1</strain>
    </source>
</reference>
<sequence length="362" mass="40532">MPDYSQNVEPSFFVDIITRTLALTAEQNSELQASVKLGQGLESASLLLHVVTQANIFKLQNTIEELFSKNIGSSQILTELKGRLTESWSLNEEHKVKELEANKQKYNLESAFRNETRRKTLTKQLRAQVNNNKGTFRCTLLKTATAQHSLGIVFTGNNLLRFTGCVALFRRYIRESGVNDDSRDGEKEKKDDTFFKGFQMWLGNKIMTWGSNFDTQEWRVFLAETQALEEEDSVTTIAPPPVVENSMTLNYMELSNSARPIIPLPQRARGPDGMFNIPGPGSSFTTPSRLPSFNEHSSGFRHSQLLSGSPLSSPDYHAFELSGYRSSPTASSPLACFPSCYLTPALLTDSHQHSSARLYSID</sequence>
<name>A0A0D0AZD0_9AGAR</name>
<dbReference type="AlphaFoldDB" id="A0A0D0AZD0"/>
<dbReference type="Proteomes" id="UP000053593">
    <property type="component" value="Unassembled WGS sequence"/>
</dbReference>
<dbReference type="HOGENOM" id="CLU_765160_0_0_1"/>